<dbReference type="PANTHER" id="PTHR43800">
    <property type="entry name" value="PEPTIDYL-LYSINE N-ACETYLTRANSFERASE YJAB"/>
    <property type="match status" value="1"/>
</dbReference>
<keyword evidence="5" id="KW-1185">Reference proteome</keyword>
<dbReference type="PANTHER" id="PTHR43800:SF1">
    <property type="entry name" value="PEPTIDYL-LYSINE N-ACETYLTRANSFERASE YJAB"/>
    <property type="match status" value="1"/>
</dbReference>
<dbReference type="InterPro" id="IPR016181">
    <property type="entry name" value="Acyl_CoA_acyltransferase"/>
</dbReference>
<gene>
    <name evidence="4" type="ORF">EDC50_2728</name>
</gene>
<evidence type="ECO:0000256" key="2">
    <source>
        <dbReference type="ARBA" id="ARBA00023315"/>
    </source>
</evidence>
<name>A0A3N4V813_9GAMM</name>
<dbReference type="PROSITE" id="PS51186">
    <property type="entry name" value="GNAT"/>
    <property type="match status" value="1"/>
</dbReference>
<evidence type="ECO:0000313" key="5">
    <source>
        <dbReference type="Proteomes" id="UP000269708"/>
    </source>
</evidence>
<proteinExistence type="predicted"/>
<dbReference type="Pfam" id="PF00583">
    <property type="entry name" value="Acetyltransf_1"/>
    <property type="match status" value="1"/>
</dbReference>
<dbReference type="SUPFAM" id="SSF55729">
    <property type="entry name" value="Acyl-CoA N-acyltransferases (Nat)"/>
    <property type="match status" value="1"/>
</dbReference>
<keyword evidence="2" id="KW-0012">Acyltransferase</keyword>
<dbReference type="RefSeq" id="WP_123771042.1">
    <property type="nucleotide sequence ID" value="NZ_RKQN01000004.1"/>
</dbReference>
<protein>
    <submittedName>
        <fullName evidence="4">Putative N-acetyltransferase YhbS</fullName>
    </submittedName>
</protein>
<accession>A0A3N4V813</accession>
<dbReference type="Gene3D" id="3.40.630.30">
    <property type="match status" value="1"/>
</dbReference>
<reference evidence="4 5" key="1">
    <citation type="submission" date="2018-11" db="EMBL/GenBank/DDBJ databases">
        <title>Genomic Encyclopedia of Type Strains, Phase IV (KMG-IV): sequencing the most valuable type-strain genomes for metagenomic binning, comparative biology and taxonomic classification.</title>
        <authorList>
            <person name="Goeker M."/>
        </authorList>
    </citation>
    <scope>NUCLEOTIDE SEQUENCE [LARGE SCALE GENOMIC DNA]</scope>
    <source>
        <strain evidence="4 5">DSM 25623</strain>
    </source>
</reference>
<organism evidence="4 5">
    <name type="scientific">Vulcaniibacterium tengchongense</name>
    <dbReference type="NCBI Taxonomy" id="1273429"/>
    <lineage>
        <taxon>Bacteria</taxon>
        <taxon>Pseudomonadati</taxon>
        <taxon>Pseudomonadota</taxon>
        <taxon>Gammaproteobacteria</taxon>
        <taxon>Lysobacterales</taxon>
        <taxon>Lysobacteraceae</taxon>
        <taxon>Vulcaniibacterium</taxon>
    </lineage>
</organism>
<dbReference type="OrthoDB" id="9809438at2"/>
<dbReference type="Proteomes" id="UP000269708">
    <property type="component" value="Unassembled WGS sequence"/>
</dbReference>
<comment type="caution">
    <text evidence="4">The sequence shown here is derived from an EMBL/GenBank/DDBJ whole genome shotgun (WGS) entry which is preliminary data.</text>
</comment>
<dbReference type="InterPro" id="IPR000182">
    <property type="entry name" value="GNAT_dom"/>
</dbReference>
<feature type="domain" description="N-acetyltransferase" evidence="3">
    <location>
        <begin position="5"/>
        <end position="166"/>
    </location>
</feature>
<dbReference type="CDD" id="cd04301">
    <property type="entry name" value="NAT_SF"/>
    <property type="match status" value="1"/>
</dbReference>
<dbReference type="EMBL" id="RKQN01000004">
    <property type="protein sequence ID" value="RPE75831.1"/>
    <property type="molecule type" value="Genomic_DNA"/>
</dbReference>
<sequence>MSRAYALRPGRADEAAALIGIERRACELLRGHEAHAAFSRHTLAPEDHAEAAAHGRLWVADCAGRALGYALYAPLDGAAHLAQMDVDPGYGRRGIGRALLEQVCVRAAEEGFDRITLITLRDVPWNAPFYARAGFAPLAPGECTPGLRAAFEQERRLGFPMHLRVAMQRPLGRPVRPAG</sequence>
<evidence type="ECO:0000259" key="3">
    <source>
        <dbReference type="PROSITE" id="PS51186"/>
    </source>
</evidence>
<dbReference type="GO" id="GO:0016747">
    <property type="term" value="F:acyltransferase activity, transferring groups other than amino-acyl groups"/>
    <property type="evidence" value="ECO:0007669"/>
    <property type="project" value="InterPro"/>
</dbReference>
<keyword evidence="1 4" id="KW-0808">Transferase</keyword>
<evidence type="ECO:0000256" key="1">
    <source>
        <dbReference type="ARBA" id="ARBA00022679"/>
    </source>
</evidence>
<evidence type="ECO:0000313" key="4">
    <source>
        <dbReference type="EMBL" id="RPE75831.1"/>
    </source>
</evidence>
<dbReference type="AlphaFoldDB" id="A0A3N4V813"/>